<organism evidence="1 2">
    <name type="scientific">Methylocystis bryophila</name>
    <dbReference type="NCBI Taxonomy" id="655015"/>
    <lineage>
        <taxon>Bacteria</taxon>
        <taxon>Pseudomonadati</taxon>
        <taxon>Pseudomonadota</taxon>
        <taxon>Alphaproteobacteria</taxon>
        <taxon>Hyphomicrobiales</taxon>
        <taxon>Methylocystaceae</taxon>
        <taxon>Methylocystis</taxon>
    </lineage>
</organism>
<sequence length="74" mass="7962">MSARQLCLSARSSTDNLGAGVEEGAGSVGWAEALKDDESEDPKLVIATTQRKLTANRRIICVIGFPLERLMLNS</sequence>
<dbReference type="AlphaFoldDB" id="A0A1W6MVY6"/>
<evidence type="ECO:0000313" key="1">
    <source>
        <dbReference type="EMBL" id="ARN81742.1"/>
    </source>
</evidence>
<accession>A0A1W6MVY6</accession>
<reference evidence="1 2" key="1">
    <citation type="submission" date="2017-02" db="EMBL/GenBank/DDBJ databases">
        <authorList>
            <person name="Peterson S.W."/>
        </authorList>
    </citation>
    <scope>NUCLEOTIDE SEQUENCE [LARGE SCALE GENOMIC DNA]</scope>
    <source>
        <strain evidence="1 2">S285</strain>
    </source>
</reference>
<name>A0A1W6MVY6_9HYPH</name>
<dbReference type="EMBL" id="CP019948">
    <property type="protein sequence ID" value="ARN81742.1"/>
    <property type="molecule type" value="Genomic_DNA"/>
</dbReference>
<dbReference type="KEGG" id="mbry:B1812_12375"/>
<gene>
    <name evidence="1" type="ORF">B1812_12375</name>
</gene>
<keyword evidence="2" id="KW-1185">Reference proteome</keyword>
<protein>
    <submittedName>
        <fullName evidence="1">Uncharacterized protein</fullName>
    </submittedName>
</protein>
<dbReference type="Proteomes" id="UP000193978">
    <property type="component" value="Chromosome"/>
</dbReference>
<evidence type="ECO:0000313" key="2">
    <source>
        <dbReference type="Proteomes" id="UP000193978"/>
    </source>
</evidence>
<proteinExistence type="predicted"/>